<dbReference type="SUPFAM" id="SSF50692">
    <property type="entry name" value="ADC-like"/>
    <property type="match status" value="1"/>
</dbReference>
<dbReference type="InterPro" id="IPR006656">
    <property type="entry name" value="Mopterin_OxRdtase"/>
</dbReference>
<keyword evidence="4" id="KW-0479">Metal-binding</keyword>
<evidence type="ECO:0000313" key="11">
    <source>
        <dbReference type="EMBL" id="AJC11612.1"/>
    </source>
</evidence>
<dbReference type="Pfam" id="PF00384">
    <property type="entry name" value="Molybdopterin"/>
    <property type="match status" value="1"/>
</dbReference>
<name>A0A0A8B948_9ACTN</name>
<dbReference type="Gene3D" id="2.40.40.20">
    <property type="match status" value="1"/>
</dbReference>
<dbReference type="InterPro" id="IPR019546">
    <property type="entry name" value="TAT_signal_bac_arc"/>
</dbReference>
<dbReference type="InterPro" id="IPR006311">
    <property type="entry name" value="TAT_signal"/>
</dbReference>
<dbReference type="Gene3D" id="2.20.25.90">
    <property type="entry name" value="ADC-like domains"/>
    <property type="match status" value="1"/>
</dbReference>
<keyword evidence="3" id="KW-0500">Molybdenum</keyword>
<accession>A0A0A8B948</accession>
<dbReference type="Proteomes" id="UP000031121">
    <property type="component" value="Chromosome"/>
</dbReference>
<dbReference type="PANTHER" id="PTHR43742">
    <property type="entry name" value="TRIMETHYLAMINE-N-OXIDE REDUCTASE"/>
    <property type="match status" value="1"/>
</dbReference>
<reference evidence="12" key="1">
    <citation type="submission" date="2014-08" db="EMBL/GenBank/DDBJ databases">
        <title>Coriobacteriaceae sp. complete genome.</title>
        <authorList>
            <person name="Looft T."/>
            <person name="Bayles D.O."/>
            <person name="Stanton T.B."/>
        </authorList>
    </citation>
    <scope>NUCLEOTIDE SEQUENCE [LARGE SCALE GENOMIC DNA]</scope>
    <source>
        <strain evidence="12">68-1-3</strain>
    </source>
</reference>
<dbReference type="Pfam" id="PF01568">
    <property type="entry name" value="Molydop_binding"/>
    <property type="match status" value="1"/>
</dbReference>
<dbReference type="InterPro" id="IPR006655">
    <property type="entry name" value="Mopterin_OxRdtase_prok_CS"/>
</dbReference>
<evidence type="ECO:0000256" key="3">
    <source>
        <dbReference type="ARBA" id="ARBA00022505"/>
    </source>
</evidence>
<evidence type="ECO:0000256" key="6">
    <source>
        <dbReference type="ARBA" id="ARBA00023002"/>
    </source>
</evidence>
<organism evidence="11 12">
    <name type="scientific">Berryella intestinalis</name>
    <dbReference type="NCBI Taxonomy" id="1531429"/>
    <lineage>
        <taxon>Bacteria</taxon>
        <taxon>Bacillati</taxon>
        <taxon>Actinomycetota</taxon>
        <taxon>Coriobacteriia</taxon>
        <taxon>Eggerthellales</taxon>
        <taxon>Eggerthellaceae</taxon>
        <taxon>Berryella</taxon>
    </lineage>
</organism>
<dbReference type="GO" id="GO:0043546">
    <property type="term" value="F:molybdopterin cofactor binding"/>
    <property type="evidence" value="ECO:0007669"/>
    <property type="project" value="InterPro"/>
</dbReference>
<reference evidence="11 12" key="2">
    <citation type="journal article" date="2015" name="Genome Announc.">
        <title>Complete Genome Sequence of Coriobacteriaceae Strain 68-1-3, a Novel Mucus-Degrading Isolate from the Swine Intestinal Tract.</title>
        <authorList>
            <person name="Looft T."/>
            <person name="Bayles D.O."/>
            <person name="Alt D.P."/>
            <person name="Stanton T.B."/>
        </authorList>
    </citation>
    <scope>NUCLEOTIDE SEQUENCE [LARGE SCALE GENOMIC DNA]</scope>
    <source>
        <strain evidence="11 12">68-1-3</strain>
    </source>
</reference>
<dbReference type="NCBIfam" id="TIGR01409">
    <property type="entry name" value="TAT_signal_seq"/>
    <property type="match status" value="1"/>
</dbReference>
<keyword evidence="6" id="KW-0560">Oxidoreductase</keyword>
<dbReference type="HOGENOM" id="CLU_000422_13_3_11"/>
<dbReference type="PROSITE" id="PS00490">
    <property type="entry name" value="MOLYBDOPTERIN_PROK_2"/>
    <property type="match status" value="1"/>
</dbReference>
<dbReference type="InterPro" id="IPR050612">
    <property type="entry name" value="Prok_Mopterin_Oxidored"/>
</dbReference>
<keyword evidence="5" id="KW-0732">Signal</keyword>
<feature type="domain" description="Molybdopterin dinucleotide-binding" evidence="10">
    <location>
        <begin position="680"/>
        <end position="774"/>
    </location>
</feature>
<dbReference type="PROSITE" id="PS51318">
    <property type="entry name" value="TAT"/>
    <property type="match status" value="1"/>
</dbReference>
<dbReference type="GO" id="GO:0046872">
    <property type="term" value="F:metal ion binding"/>
    <property type="evidence" value="ECO:0007669"/>
    <property type="project" value="UniProtKB-KW"/>
</dbReference>
<dbReference type="GO" id="GO:0016491">
    <property type="term" value="F:oxidoreductase activity"/>
    <property type="evidence" value="ECO:0007669"/>
    <property type="project" value="UniProtKB-KW"/>
</dbReference>
<evidence type="ECO:0000256" key="2">
    <source>
        <dbReference type="ARBA" id="ARBA00010312"/>
    </source>
</evidence>
<dbReference type="InterPro" id="IPR009010">
    <property type="entry name" value="Asp_de-COase-like_dom_sf"/>
</dbReference>
<dbReference type="STRING" id="1531429.JI75_01825"/>
<dbReference type="KEGG" id="cbac:JI75_01825"/>
<keyword evidence="8" id="KW-0411">Iron-sulfur</keyword>
<evidence type="ECO:0000256" key="4">
    <source>
        <dbReference type="ARBA" id="ARBA00022723"/>
    </source>
</evidence>
<dbReference type="SUPFAM" id="SSF53706">
    <property type="entry name" value="Formate dehydrogenase/DMSO reductase, domains 1-3"/>
    <property type="match status" value="1"/>
</dbReference>
<dbReference type="RefSeq" id="WP_039688282.1">
    <property type="nucleotide sequence ID" value="NZ_CP009302.1"/>
</dbReference>
<sequence>MPKRSENGLSRRGFLKGVGAAGALGAAGAAAMTSTQGWLKPIAADAAADERVAYTYHHSHCGGMCPLKCTVRGGRLAMIQPNDICEDRYRTICLKGISEIQHIYGDKRIQTPLKRVGERGEGKFVSVSWDEALDEIVDQIKRIQAESGKGSVMVTSGAEADVPFLAPVLGARGGGNPGIDVGIGNGLDPATGMGAGYAMSAPEARDWTKSKLVLTVGSNYCESSLPSARLFFEAKEAGARMVTVDPHFSTTAGKSHEWVPIEPGTDAALFLGMITHILESGLADTAFMANHTSLPFLVNAETGALLKDREPSIDPEKKAPVPGQLDLFYVIDGSGSVVRADKAATTVLSGSAEVDGVRARTVFDLLKETQKQYSVEWASRITGIPADKIRELAELYAAGPSSLCLGWGGNDKMSNADIAGHAAAVLTAITGNIGKEGAGVGVYVGASYGGYAATLGSWALPETLAAGEADVPMYDLRYKENSVRAHIAVGDKLAQCMANMSKSEEWARSLDLIVTADPYFTEAAKWADYVLPLTSRFEYDEEIGNIASGYSHIVMQQKVIDPLFEARTDLWLTREIAKRMGVEDALPKTSLERAQAVLGTSEDPYVSSLTVEKLADNQGMWPCEGIAEVRRVAMDRTFPTLSGRMDVYYESLVEDAQELPQWEPCSEATWDNPDRERFPFQLINVRSRFRIHNQFNDAEWLQQFYEPTLNANPADLAAYGLKTGDVAEVFNDRGSFKVRVSGNEAVRPGSVRMIEGATADYTVEGNMQSVTNDEFIARGSKLMCGPVIPFSDTLVAIKKA</sequence>
<dbReference type="GO" id="GO:0051536">
    <property type="term" value="F:iron-sulfur cluster binding"/>
    <property type="evidence" value="ECO:0007669"/>
    <property type="project" value="UniProtKB-KW"/>
</dbReference>
<evidence type="ECO:0000259" key="9">
    <source>
        <dbReference type="Pfam" id="PF00384"/>
    </source>
</evidence>
<feature type="domain" description="Molybdopterin oxidoreductase" evidence="9">
    <location>
        <begin position="108"/>
        <end position="579"/>
    </location>
</feature>
<dbReference type="OrthoDB" id="3196311at2"/>
<dbReference type="Gene3D" id="3.40.50.740">
    <property type="match status" value="2"/>
</dbReference>
<comment type="similarity">
    <text evidence="2">Belongs to the prokaryotic molybdopterin-containing oxidoreductase family.</text>
</comment>
<dbReference type="InterPro" id="IPR006657">
    <property type="entry name" value="MoPterin_dinucl-bd_dom"/>
</dbReference>
<comment type="cofactor">
    <cofactor evidence="1">
        <name>Mo-bis(molybdopterin guanine dinucleotide)</name>
        <dbReference type="ChEBI" id="CHEBI:60539"/>
    </cofactor>
</comment>
<dbReference type="AlphaFoldDB" id="A0A0A8B948"/>
<evidence type="ECO:0000256" key="1">
    <source>
        <dbReference type="ARBA" id="ARBA00001942"/>
    </source>
</evidence>
<dbReference type="EMBL" id="CP009302">
    <property type="protein sequence ID" value="AJC11612.1"/>
    <property type="molecule type" value="Genomic_DNA"/>
</dbReference>
<dbReference type="Gene3D" id="3.40.228.10">
    <property type="entry name" value="Dimethylsulfoxide Reductase, domain 2"/>
    <property type="match status" value="1"/>
</dbReference>
<dbReference type="PANTHER" id="PTHR43742:SF6">
    <property type="entry name" value="OXIDOREDUCTASE YYAE-RELATED"/>
    <property type="match status" value="1"/>
</dbReference>
<gene>
    <name evidence="11" type="ORF">JI75_01825</name>
</gene>
<evidence type="ECO:0000259" key="10">
    <source>
        <dbReference type="Pfam" id="PF01568"/>
    </source>
</evidence>
<evidence type="ECO:0000313" key="12">
    <source>
        <dbReference type="Proteomes" id="UP000031121"/>
    </source>
</evidence>
<proteinExistence type="inferred from homology"/>
<protein>
    <submittedName>
        <fullName evidence="11">Molybdopterin oxidoreductase</fullName>
    </submittedName>
</protein>
<evidence type="ECO:0000256" key="8">
    <source>
        <dbReference type="ARBA" id="ARBA00023014"/>
    </source>
</evidence>
<keyword evidence="7" id="KW-0408">Iron</keyword>
<evidence type="ECO:0000256" key="7">
    <source>
        <dbReference type="ARBA" id="ARBA00023004"/>
    </source>
</evidence>
<keyword evidence="12" id="KW-1185">Reference proteome</keyword>
<evidence type="ECO:0000256" key="5">
    <source>
        <dbReference type="ARBA" id="ARBA00022729"/>
    </source>
</evidence>